<dbReference type="Proteomes" id="UP001412067">
    <property type="component" value="Unassembled WGS sequence"/>
</dbReference>
<name>A0ABR2M7G7_9ASPA</name>
<dbReference type="PANTHER" id="PTHR43853">
    <property type="entry name" value="3-KETOACYL-COA THIOLASE, PEROXISOMAL"/>
    <property type="match status" value="1"/>
</dbReference>
<dbReference type="InterPro" id="IPR050215">
    <property type="entry name" value="Thiolase-like_sf_Thiolase"/>
</dbReference>
<keyword evidence="1" id="KW-0276">Fatty acid metabolism</keyword>
<evidence type="ECO:0000256" key="1">
    <source>
        <dbReference type="ARBA" id="ARBA00022832"/>
    </source>
</evidence>
<keyword evidence="6" id="KW-1185">Reference proteome</keyword>
<organism evidence="5 6">
    <name type="scientific">Platanthera guangdongensis</name>
    <dbReference type="NCBI Taxonomy" id="2320717"/>
    <lineage>
        <taxon>Eukaryota</taxon>
        <taxon>Viridiplantae</taxon>
        <taxon>Streptophyta</taxon>
        <taxon>Embryophyta</taxon>
        <taxon>Tracheophyta</taxon>
        <taxon>Spermatophyta</taxon>
        <taxon>Magnoliopsida</taxon>
        <taxon>Liliopsida</taxon>
        <taxon>Asparagales</taxon>
        <taxon>Orchidaceae</taxon>
        <taxon>Orchidoideae</taxon>
        <taxon>Orchideae</taxon>
        <taxon>Orchidinae</taxon>
        <taxon>Platanthera</taxon>
    </lineage>
</organism>
<dbReference type="Pfam" id="PF00108">
    <property type="entry name" value="Thiolase_N"/>
    <property type="match status" value="1"/>
</dbReference>
<evidence type="ECO:0000259" key="4">
    <source>
        <dbReference type="Pfam" id="PF00108"/>
    </source>
</evidence>
<dbReference type="EMBL" id="JBBWWR010000011">
    <property type="protein sequence ID" value="KAK8959998.1"/>
    <property type="molecule type" value="Genomic_DNA"/>
</dbReference>
<feature type="region of interest" description="Disordered" evidence="3">
    <location>
        <begin position="110"/>
        <end position="131"/>
    </location>
</feature>
<gene>
    <name evidence="5" type="primary">PED1</name>
    <name evidence="5" type="ORF">KSP40_PGU000143</name>
</gene>
<sequence length="131" mass="14075">MEKSIERQRVLLQHLQPPSSAGSSLLSASVCAAGDSAAYHSSPSFGDDVVVVAAYRTPICKAKRGGFKDTHPEDLLATVLKALVEKTNLNPNEVGDIVVGTVLAPEMGEWGRQNTRMSATAREDSKKRKPE</sequence>
<reference evidence="5 6" key="1">
    <citation type="journal article" date="2022" name="Nat. Plants">
        <title>Genomes of leafy and leafless Platanthera orchids illuminate the evolution of mycoheterotrophy.</title>
        <authorList>
            <person name="Li M.H."/>
            <person name="Liu K.W."/>
            <person name="Li Z."/>
            <person name="Lu H.C."/>
            <person name="Ye Q.L."/>
            <person name="Zhang D."/>
            <person name="Wang J.Y."/>
            <person name="Li Y.F."/>
            <person name="Zhong Z.M."/>
            <person name="Liu X."/>
            <person name="Yu X."/>
            <person name="Liu D.K."/>
            <person name="Tu X.D."/>
            <person name="Liu B."/>
            <person name="Hao Y."/>
            <person name="Liao X.Y."/>
            <person name="Jiang Y.T."/>
            <person name="Sun W.H."/>
            <person name="Chen J."/>
            <person name="Chen Y.Q."/>
            <person name="Ai Y."/>
            <person name="Zhai J.W."/>
            <person name="Wu S.S."/>
            <person name="Zhou Z."/>
            <person name="Hsiao Y.Y."/>
            <person name="Wu W.L."/>
            <person name="Chen Y.Y."/>
            <person name="Lin Y.F."/>
            <person name="Hsu J.L."/>
            <person name="Li C.Y."/>
            <person name="Wang Z.W."/>
            <person name="Zhao X."/>
            <person name="Zhong W.Y."/>
            <person name="Ma X.K."/>
            <person name="Ma L."/>
            <person name="Huang J."/>
            <person name="Chen G.Z."/>
            <person name="Huang M.Z."/>
            <person name="Huang L."/>
            <person name="Peng D.H."/>
            <person name="Luo Y.B."/>
            <person name="Zou S.Q."/>
            <person name="Chen S.P."/>
            <person name="Lan S."/>
            <person name="Tsai W.C."/>
            <person name="Van de Peer Y."/>
            <person name="Liu Z.J."/>
        </authorList>
    </citation>
    <scope>NUCLEOTIDE SEQUENCE [LARGE SCALE GENOMIC DNA]</scope>
    <source>
        <strain evidence="5">Lor288</strain>
    </source>
</reference>
<accession>A0ABR2M7G7</accession>
<feature type="domain" description="Thiolase N-terminal" evidence="4">
    <location>
        <begin position="49"/>
        <end position="110"/>
    </location>
</feature>
<evidence type="ECO:0000313" key="6">
    <source>
        <dbReference type="Proteomes" id="UP001412067"/>
    </source>
</evidence>
<dbReference type="InterPro" id="IPR016039">
    <property type="entry name" value="Thiolase-like"/>
</dbReference>
<dbReference type="Gene3D" id="3.40.47.10">
    <property type="match status" value="1"/>
</dbReference>
<evidence type="ECO:0000256" key="3">
    <source>
        <dbReference type="SAM" id="MobiDB-lite"/>
    </source>
</evidence>
<comment type="caution">
    <text evidence="5">The sequence shown here is derived from an EMBL/GenBank/DDBJ whole genome shotgun (WGS) entry which is preliminary data.</text>
</comment>
<dbReference type="PANTHER" id="PTHR43853:SF8">
    <property type="entry name" value="3-KETOACYL-COA THIOLASE, PEROXISOMAL"/>
    <property type="match status" value="1"/>
</dbReference>
<dbReference type="SUPFAM" id="SSF53901">
    <property type="entry name" value="Thiolase-like"/>
    <property type="match status" value="1"/>
</dbReference>
<keyword evidence="2" id="KW-0443">Lipid metabolism</keyword>
<dbReference type="InterPro" id="IPR020616">
    <property type="entry name" value="Thiolase_N"/>
</dbReference>
<protein>
    <submittedName>
        <fullName evidence="5">3-ketoacyl-CoA thiolase 2, peroxisomal</fullName>
    </submittedName>
</protein>
<evidence type="ECO:0000313" key="5">
    <source>
        <dbReference type="EMBL" id="KAK8959998.1"/>
    </source>
</evidence>
<feature type="compositionally biased region" description="Basic and acidic residues" evidence="3">
    <location>
        <begin position="121"/>
        <end position="131"/>
    </location>
</feature>
<proteinExistence type="predicted"/>
<evidence type="ECO:0000256" key="2">
    <source>
        <dbReference type="ARBA" id="ARBA00023098"/>
    </source>
</evidence>